<feature type="signal peptide" evidence="1">
    <location>
        <begin position="1"/>
        <end position="16"/>
    </location>
</feature>
<dbReference type="Proteomes" id="UP000271098">
    <property type="component" value="Unassembled WGS sequence"/>
</dbReference>
<evidence type="ECO:0000313" key="3">
    <source>
        <dbReference type="Proteomes" id="UP000271098"/>
    </source>
</evidence>
<protein>
    <submittedName>
        <fullName evidence="4">RNA-directed RNA polymerase</fullName>
    </submittedName>
</protein>
<reference evidence="2 3" key="2">
    <citation type="submission" date="2018-11" db="EMBL/GenBank/DDBJ databases">
        <authorList>
            <consortium name="Pathogen Informatics"/>
        </authorList>
    </citation>
    <scope>NUCLEOTIDE SEQUENCE [LARGE SCALE GENOMIC DNA]</scope>
</reference>
<keyword evidence="3" id="KW-1185">Reference proteome</keyword>
<evidence type="ECO:0000256" key="1">
    <source>
        <dbReference type="SAM" id="SignalP"/>
    </source>
</evidence>
<feature type="chain" id="PRO_5043138926" evidence="1">
    <location>
        <begin position="17"/>
        <end position="320"/>
    </location>
</feature>
<organism evidence="4">
    <name type="scientific">Gongylonema pulchrum</name>
    <dbReference type="NCBI Taxonomy" id="637853"/>
    <lineage>
        <taxon>Eukaryota</taxon>
        <taxon>Metazoa</taxon>
        <taxon>Ecdysozoa</taxon>
        <taxon>Nematoda</taxon>
        <taxon>Chromadorea</taxon>
        <taxon>Rhabditida</taxon>
        <taxon>Spirurina</taxon>
        <taxon>Spiruromorpha</taxon>
        <taxon>Spiruroidea</taxon>
        <taxon>Gongylonematidae</taxon>
        <taxon>Gongylonema</taxon>
    </lineage>
</organism>
<proteinExistence type="predicted"/>
<dbReference type="AlphaFoldDB" id="A0A183DWI7"/>
<keyword evidence="1" id="KW-0732">Signal</keyword>
<reference evidence="4" key="1">
    <citation type="submission" date="2016-06" db="UniProtKB">
        <authorList>
            <consortium name="WormBaseParasite"/>
        </authorList>
    </citation>
    <scope>IDENTIFICATION</scope>
</reference>
<name>A0A183DWI7_9BILA</name>
<dbReference type="WBParaSite" id="GPUH_0001309201-mRNA-1">
    <property type="protein sequence ID" value="GPUH_0001309201-mRNA-1"/>
    <property type="gene ID" value="GPUH_0001309201"/>
</dbReference>
<evidence type="ECO:0000313" key="2">
    <source>
        <dbReference type="EMBL" id="VDN21609.1"/>
    </source>
</evidence>
<dbReference type="EMBL" id="UYRT01079893">
    <property type="protein sequence ID" value="VDN21609.1"/>
    <property type="molecule type" value="Genomic_DNA"/>
</dbReference>
<sequence length="320" mass="36832">MFCSLTALSTSMLCEAAVDERIVCPLLTYLLRAIAVNMNAQFLNDEFLDHLDFATGDDRGWLVKAMLNQLSRDCAAYQCVSSSNSESLVKRHELVGFKYLQRNDRVWISLRRSFFELWDYAPQDVRTIAALAFMGPRGVSSIMRIKMYSIVKVIPAIELDLLADWIYEQLSDENQNIPALDAYFANRAIYEYRVHRTNRNDGKQDQVTLYCKGCRRMVHNVSSTPTIFYHAENPGVIRQEVCLRISSAFIDSLEVTHGFFTGFTTKDALFRLLPNTTIHGVRLVDRIAVSTYAAHFVLTNVILFLRKFVSFRGFYLFWYS</sequence>
<dbReference type="OrthoDB" id="9998011at2759"/>
<gene>
    <name evidence="2" type="ORF">GPUH_LOCUS13078</name>
</gene>
<evidence type="ECO:0000313" key="4">
    <source>
        <dbReference type="WBParaSite" id="GPUH_0001309201-mRNA-1"/>
    </source>
</evidence>
<accession>A0A183DWI7</accession>